<proteinExistence type="inferred from homology"/>
<dbReference type="PANTHER" id="PTHR22950">
    <property type="entry name" value="AMINO ACID TRANSPORTER"/>
    <property type="match status" value="1"/>
</dbReference>
<comment type="caution">
    <text evidence="10">The sequence shown here is derived from an EMBL/GenBank/DDBJ whole genome shotgun (WGS) entry which is preliminary data.</text>
</comment>
<feature type="transmembrane region" description="Helical" evidence="8">
    <location>
        <begin position="140"/>
        <end position="164"/>
    </location>
</feature>
<keyword evidence="5" id="KW-0029">Amino-acid transport</keyword>
<evidence type="ECO:0000313" key="11">
    <source>
        <dbReference type="Proteomes" id="UP001205105"/>
    </source>
</evidence>
<comment type="similarity">
    <text evidence="2">Belongs to the amino acid/polyamine transporter 2 family.</text>
</comment>
<sequence length="404" mass="42284">MLALPCAVSKTGIALGVLLFALVAALTFTSCSIIVRYAARWGVASYGDLVNTHFGKWGATVLQTAIAVHVSGVMIGYNVIIADVLVGSAPEYNGMLPSVLGRHDGPWWLTRAAVIAYLLVAVVVPTLVPRSLRVVAKFSSFSVCMLFLLASAISGLALVALAQGSIAQGVRWLPSYEAIGGSPLGALTSVLTVVSVSALAFTCQFNLLPIQKSLKDSSLGGMNRVLYVGLAFCAALYGTVAISGYALFGSHTEGDVLKNLTAGFVATMVPPAVASAIVYGVALSYTLCLLANFVLKVWAVREAVCELVFGHAAERLVAVPYYTVTYLLVAGAYLISVLVPSIYGLLALVGATATVVFSYFFPSLIVLKSGPTPWQRAGAYALLSIGALMSLTAIYDHLTGQSLE</sequence>
<keyword evidence="7 8" id="KW-0472">Membrane</keyword>
<gene>
    <name evidence="10" type="ORF">COHA_007150</name>
</gene>
<evidence type="ECO:0000256" key="1">
    <source>
        <dbReference type="ARBA" id="ARBA00004141"/>
    </source>
</evidence>
<evidence type="ECO:0000256" key="7">
    <source>
        <dbReference type="ARBA" id="ARBA00023136"/>
    </source>
</evidence>
<feature type="transmembrane region" description="Helical" evidence="8">
    <location>
        <begin position="60"/>
        <end position="87"/>
    </location>
</feature>
<dbReference type="EMBL" id="JADXDR010000107">
    <property type="protein sequence ID" value="KAI7839147.1"/>
    <property type="molecule type" value="Genomic_DNA"/>
</dbReference>
<comment type="subcellular location">
    <subcellularLocation>
        <location evidence="1">Membrane</location>
        <topology evidence="1">Multi-pass membrane protein</topology>
    </subcellularLocation>
</comment>
<evidence type="ECO:0000256" key="8">
    <source>
        <dbReference type="SAM" id="Phobius"/>
    </source>
</evidence>
<name>A0AAD5DJH4_9CHLO</name>
<keyword evidence="4 8" id="KW-0812">Transmembrane</keyword>
<feature type="domain" description="Amino acid transporter transmembrane" evidence="9">
    <location>
        <begin position="1"/>
        <end position="383"/>
    </location>
</feature>
<evidence type="ECO:0000256" key="3">
    <source>
        <dbReference type="ARBA" id="ARBA00022448"/>
    </source>
</evidence>
<feature type="transmembrane region" description="Helical" evidence="8">
    <location>
        <begin position="316"/>
        <end position="336"/>
    </location>
</feature>
<dbReference type="GO" id="GO:0015179">
    <property type="term" value="F:L-amino acid transmembrane transporter activity"/>
    <property type="evidence" value="ECO:0007669"/>
    <property type="project" value="TreeGrafter"/>
</dbReference>
<feature type="transmembrane region" description="Helical" evidence="8">
    <location>
        <begin position="107"/>
        <end position="128"/>
    </location>
</feature>
<keyword evidence="3" id="KW-0813">Transport</keyword>
<feature type="transmembrane region" description="Helical" evidence="8">
    <location>
        <begin position="268"/>
        <end position="295"/>
    </location>
</feature>
<dbReference type="PANTHER" id="PTHR22950:SF458">
    <property type="entry name" value="SODIUM-COUPLED NEUTRAL AMINO ACID TRANSPORTER 11-RELATED"/>
    <property type="match status" value="1"/>
</dbReference>
<dbReference type="Pfam" id="PF01490">
    <property type="entry name" value="Aa_trans"/>
    <property type="match status" value="1"/>
</dbReference>
<evidence type="ECO:0000256" key="5">
    <source>
        <dbReference type="ARBA" id="ARBA00022970"/>
    </source>
</evidence>
<feature type="transmembrane region" description="Helical" evidence="8">
    <location>
        <begin position="342"/>
        <end position="367"/>
    </location>
</feature>
<reference evidence="10" key="1">
    <citation type="submission" date="2020-11" db="EMBL/GenBank/DDBJ databases">
        <title>Chlorella ohadii genome sequencing and assembly.</title>
        <authorList>
            <person name="Murik O."/>
            <person name="Treves H."/>
            <person name="Kedem I."/>
            <person name="Shotland Y."/>
            <person name="Kaplan A."/>
        </authorList>
    </citation>
    <scope>NUCLEOTIDE SEQUENCE</scope>
    <source>
        <strain evidence="10">1</strain>
    </source>
</reference>
<dbReference type="InterPro" id="IPR013057">
    <property type="entry name" value="AA_transpt_TM"/>
</dbReference>
<organism evidence="10 11">
    <name type="scientific">Chlorella ohadii</name>
    <dbReference type="NCBI Taxonomy" id="2649997"/>
    <lineage>
        <taxon>Eukaryota</taxon>
        <taxon>Viridiplantae</taxon>
        <taxon>Chlorophyta</taxon>
        <taxon>core chlorophytes</taxon>
        <taxon>Trebouxiophyceae</taxon>
        <taxon>Chlorellales</taxon>
        <taxon>Chlorellaceae</taxon>
        <taxon>Chlorella clade</taxon>
        <taxon>Chlorella</taxon>
    </lineage>
</organism>
<evidence type="ECO:0000256" key="4">
    <source>
        <dbReference type="ARBA" id="ARBA00022692"/>
    </source>
</evidence>
<keyword evidence="6 8" id="KW-1133">Transmembrane helix</keyword>
<accession>A0AAD5DJH4</accession>
<protein>
    <recommendedName>
        <fullName evidence="9">Amino acid transporter transmembrane domain-containing protein</fullName>
    </recommendedName>
</protein>
<evidence type="ECO:0000313" key="10">
    <source>
        <dbReference type="EMBL" id="KAI7839147.1"/>
    </source>
</evidence>
<evidence type="ECO:0000259" key="9">
    <source>
        <dbReference type="Pfam" id="PF01490"/>
    </source>
</evidence>
<keyword evidence="11" id="KW-1185">Reference proteome</keyword>
<evidence type="ECO:0000256" key="6">
    <source>
        <dbReference type="ARBA" id="ARBA00022989"/>
    </source>
</evidence>
<feature type="transmembrane region" description="Helical" evidence="8">
    <location>
        <begin position="225"/>
        <end position="248"/>
    </location>
</feature>
<dbReference type="AlphaFoldDB" id="A0AAD5DJH4"/>
<dbReference type="GO" id="GO:0016020">
    <property type="term" value="C:membrane"/>
    <property type="evidence" value="ECO:0007669"/>
    <property type="project" value="UniProtKB-SubCell"/>
</dbReference>
<feature type="transmembrane region" description="Helical" evidence="8">
    <location>
        <begin position="12"/>
        <end position="39"/>
    </location>
</feature>
<dbReference type="Proteomes" id="UP001205105">
    <property type="component" value="Unassembled WGS sequence"/>
</dbReference>
<feature type="transmembrane region" description="Helical" evidence="8">
    <location>
        <begin position="379"/>
        <end position="398"/>
    </location>
</feature>
<feature type="transmembrane region" description="Helical" evidence="8">
    <location>
        <begin position="184"/>
        <end position="205"/>
    </location>
</feature>
<evidence type="ECO:0000256" key="2">
    <source>
        <dbReference type="ARBA" id="ARBA00008066"/>
    </source>
</evidence>